<dbReference type="Gene3D" id="3.40.50.620">
    <property type="entry name" value="HUPs"/>
    <property type="match status" value="1"/>
</dbReference>
<dbReference type="PANTHER" id="PTHR45647">
    <property type="entry name" value="OS02G0152300 PROTEIN"/>
    <property type="match status" value="1"/>
</dbReference>
<dbReference type="Gene3D" id="3.30.40.10">
    <property type="entry name" value="Zinc/RING finger domain, C3HC4 (zinc finger)"/>
    <property type="match status" value="1"/>
</dbReference>
<feature type="region of interest" description="Disordered" evidence="11">
    <location>
        <begin position="479"/>
        <end position="506"/>
    </location>
</feature>
<evidence type="ECO:0000256" key="9">
    <source>
        <dbReference type="ARBA" id="ARBA00022840"/>
    </source>
</evidence>
<dbReference type="CDD" id="cd01989">
    <property type="entry name" value="USP_STK_Ubox_N"/>
    <property type="match status" value="1"/>
</dbReference>
<evidence type="ECO:0000313" key="16">
    <source>
        <dbReference type="RefSeq" id="XP_010255337.1"/>
    </source>
</evidence>
<dbReference type="Gene3D" id="1.10.510.10">
    <property type="entry name" value="Transferase(Phosphotransferase) domain 1"/>
    <property type="match status" value="1"/>
</dbReference>
<dbReference type="GO" id="GO:0016567">
    <property type="term" value="P:protein ubiquitination"/>
    <property type="evidence" value="ECO:0007669"/>
    <property type="project" value="UniProtKB-UniPathway"/>
</dbReference>
<reference evidence="15 16" key="1">
    <citation type="submission" date="2025-04" db="UniProtKB">
        <authorList>
            <consortium name="RefSeq"/>
        </authorList>
    </citation>
    <scope>IDENTIFICATION</scope>
</reference>
<dbReference type="OrthoDB" id="4062651at2759"/>
<dbReference type="SMART" id="SM00504">
    <property type="entry name" value="Ubox"/>
    <property type="match status" value="1"/>
</dbReference>
<keyword evidence="5" id="KW-0808">Transferase</keyword>
<dbReference type="InterPro" id="IPR000719">
    <property type="entry name" value="Prot_kinase_dom"/>
</dbReference>
<dbReference type="GO" id="GO:0005524">
    <property type="term" value="F:ATP binding"/>
    <property type="evidence" value="ECO:0007669"/>
    <property type="project" value="UniProtKB-UniRule"/>
</dbReference>
<organism evidence="14 15">
    <name type="scientific">Nelumbo nucifera</name>
    <name type="common">Sacred lotus</name>
    <dbReference type="NCBI Taxonomy" id="4432"/>
    <lineage>
        <taxon>Eukaryota</taxon>
        <taxon>Viridiplantae</taxon>
        <taxon>Streptophyta</taxon>
        <taxon>Embryophyta</taxon>
        <taxon>Tracheophyta</taxon>
        <taxon>Spermatophyta</taxon>
        <taxon>Magnoliopsida</taxon>
        <taxon>Proteales</taxon>
        <taxon>Nelumbonaceae</taxon>
        <taxon>Nelumbo</taxon>
    </lineage>
</organism>
<dbReference type="PROSITE" id="PS00108">
    <property type="entry name" value="PROTEIN_KINASE_ST"/>
    <property type="match status" value="1"/>
</dbReference>
<protein>
    <recommendedName>
        <fullName evidence="3">RING-type E3 ubiquitin transferase</fullName>
        <ecNumber evidence="3">2.3.2.27</ecNumber>
    </recommendedName>
</protein>
<evidence type="ECO:0000259" key="13">
    <source>
        <dbReference type="PROSITE" id="PS51698"/>
    </source>
</evidence>
<evidence type="ECO:0000256" key="4">
    <source>
        <dbReference type="ARBA" id="ARBA00022527"/>
    </source>
</evidence>
<dbReference type="SUPFAM" id="SSF52402">
    <property type="entry name" value="Adenine nucleotide alpha hydrolases-like"/>
    <property type="match status" value="1"/>
</dbReference>
<feature type="domain" description="Protein kinase" evidence="12">
    <location>
        <begin position="546"/>
        <end position="816"/>
    </location>
</feature>
<dbReference type="InterPro" id="IPR014729">
    <property type="entry name" value="Rossmann-like_a/b/a_fold"/>
</dbReference>
<dbReference type="InterPro" id="IPR001245">
    <property type="entry name" value="Ser-Thr/Tyr_kinase_cat_dom"/>
</dbReference>
<evidence type="ECO:0000313" key="14">
    <source>
        <dbReference type="Proteomes" id="UP000189703"/>
    </source>
</evidence>
<dbReference type="SUPFAM" id="SSF56112">
    <property type="entry name" value="Protein kinase-like (PK-like)"/>
    <property type="match status" value="1"/>
</dbReference>
<evidence type="ECO:0000259" key="12">
    <source>
        <dbReference type="PROSITE" id="PS50011"/>
    </source>
</evidence>
<dbReference type="OMA" id="QKASHFA"/>
<evidence type="ECO:0000256" key="1">
    <source>
        <dbReference type="ARBA" id="ARBA00000900"/>
    </source>
</evidence>
<keyword evidence="4" id="KW-0723">Serine/threonine-protein kinase</keyword>
<evidence type="ECO:0000256" key="10">
    <source>
        <dbReference type="PROSITE-ProRule" id="PRU10141"/>
    </source>
</evidence>
<keyword evidence="8" id="KW-0833">Ubl conjugation pathway</keyword>
<keyword evidence="6 10" id="KW-0547">Nucleotide-binding</keyword>
<evidence type="ECO:0000313" key="15">
    <source>
        <dbReference type="RefSeq" id="XP_010255336.1"/>
    </source>
</evidence>
<dbReference type="GeneID" id="104596044"/>
<dbReference type="InterPro" id="IPR011009">
    <property type="entry name" value="Kinase-like_dom_sf"/>
</dbReference>
<dbReference type="PROSITE" id="PS51698">
    <property type="entry name" value="U_BOX"/>
    <property type="match status" value="1"/>
</dbReference>
<dbReference type="PANTHER" id="PTHR45647:SF100">
    <property type="entry name" value="U-BOX DOMAIN-CONTAINING PROTEIN 33"/>
    <property type="match status" value="1"/>
</dbReference>
<evidence type="ECO:0000256" key="11">
    <source>
        <dbReference type="SAM" id="MobiDB-lite"/>
    </source>
</evidence>
<dbReference type="GO" id="GO:0061630">
    <property type="term" value="F:ubiquitin protein ligase activity"/>
    <property type="evidence" value="ECO:0007669"/>
    <property type="project" value="UniProtKB-EC"/>
</dbReference>
<evidence type="ECO:0000313" key="17">
    <source>
        <dbReference type="RefSeq" id="XP_010255338.1"/>
    </source>
</evidence>
<evidence type="ECO:0000256" key="3">
    <source>
        <dbReference type="ARBA" id="ARBA00012483"/>
    </source>
</evidence>
<dbReference type="Pfam" id="PF04564">
    <property type="entry name" value="U-box"/>
    <property type="match status" value="1"/>
</dbReference>
<dbReference type="InterPro" id="IPR003613">
    <property type="entry name" value="Ubox_domain"/>
</dbReference>
<feature type="compositionally biased region" description="Basic and acidic residues" evidence="11">
    <location>
        <begin position="479"/>
        <end position="501"/>
    </location>
</feature>
<dbReference type="CDD" id="cd16655">
    <property type="entry name" value="RING-Ubox_WDSUB1-like"/>
    <property type="match status" value="1"/>
</dbReference>
<dbReference type="RefSeq" id="XP_010255338.1">
    <property type="nucleotide sequence ID" value="XM_010257036.2"/>
</dbReference>
<gene>
    <name evidence="15 16 17 18" type="primary">LOC104596044</name>
</gene>
<dbReference type="PROSITE" id="PS00107">
    <property type="entry name" value="PROTEIN_KINASE_ATP"/>
    <property type="match status" value="1"/>
</dbReference>
<dbReference type="EC" id="2.3.2.27" evidence="3"/>
<evidence type="ECO:0000313" key="18">
    <source>
        <dbReference type="RefSeq" id="XP_010255339.1"/>
    </source>
</evidence>
<dbReference type="RefSeq" id="XP_010255337.1">
    <property type="nucleotide sequence ID" value="XM_010257035.2"/>
</dbReference>
<dbReference type="Pfam" id="PF07714">
    <property type="entry name" value="PK_Tyr_Ser-Thr"/>
    <property type="match status" value="1"/>
</dbReference>
<dbReference type="AlphaFoldDB" id="A0A1U7ZTC2"/>
<comment type="catalytic activity">
    <reaction evidence="1">
        <text>S-ubiquitinyl-[E2 ubiquitin-conjugating enzyme]-L-cysteine + [acceptor protein]-L-lysine = [E2 ubiquitin-conjugating enzyme]-L-cysteine + N(6)-ubiquitinyl-[acceptor protein]-L-lysine.</text>
        <dbReference type="EC" id="2.3.2.27"/>
    </reaction>
</comment>
<feature type="binding site" evidence="10">
    <location>
        <position position="573"/>
    </location>
    <ligand>
        <name>ATP</name>
        <dbReference type="ChEBI" id="CHEBI:30616"/>
    </ligand>
</feature>
<keyword evidence="14" id="KW-1185">Reference proteome</keyword>
<dbReference type="UniPathway" id="UPA00143"/>
<accession>A0A1U7ZTC2</accession>
<keyword evidence="7" id="KW-0418">Kinase</keyword>
<dbReference type="InterPro" id="IPR013083">
    <property type="entry name" value="Znf_RING/FYVE/PHD"/>
</dbReference>
<evidence type="ECO:0000256" key="5">
    <source>
        <dbReference type="ARBA" id="ARBA00022679"/>
    </source>
</evidence>
<sequence>MAARKKVPRHVGISGLMERGGEIEEDFLSHRNIYDKIFVAVGKEVKENESTLLWTLKNSRGKKICILHVHQPAQFIPGPMGTKFPASKVKEQEVGAYRELEEQRMHNILNEYLVICINQGVWAEKLVIENDDIKKGIVELITRHGIKNLVMGAAADKKYSKRMTDLKSKKAIYVREKAHFSCYIWFVCKGFLICTREREGIFVSPPILPSSPFSEISQQEYLKSLSFPQAQVHSLALSNPYQSDFGQARSLQYSTHEHGEIGAAFSSHEGSGRIQTPERQLSSEGIAGELEGISGKKISQGSEDLTWPSNEEAISVREDQSDDGSGLISWHDSSMELRYSSPANRQLLDEGRGNGNMYDQMKKTMEKAIEEAEKAKKEAWEESTRRQEAEMALLEAQCRAKHELKQREEIEELRAKEKQELESMKRHQGKVLEDLRIAQDQNSELERTLEELEQKFFSAVELLISLKSERDQLRNAVREAKNERDQLRNAGREAKGLRRSEEEGENPENLHFFSKLSLSEEGEIPENLHFFSKLSLSEIEEAARNFDPSLKIGEGANSSVFKGLLHHTPVAIKMFHSNSSQAHMKFQREVDVLSRMRHPNLVNLIGVCPEACSLVYEYLPNGSLEDRLTCKDNTPPLSWQTRTLIATGICSALIFLQSNALHRVVHGDLKPANILLDTDFVSKLSDFGICCCLFPRKANSASSSTQCHETNPKGVLAHMDPEFLDTGELIPMSDVYSFGIVLLRLLTGRPAMGIVEEVQHALDKGKLKQVLDGSAGNWPFVQAQQLAHLALRCCERNLKSRPNLASEVWRVLEPMRASCRTSSPFCLGSGEHCRAPSYFICPIFQLKLQEVMQDPHVAADGYTYEAEGIRAWLDSGHDTSPMTNLKLANRNLIPNYALRSAIQEWRHQ</sequence>
<evidence type="ECO:0000256" key="2">
    <source>
        <dbReference type="ARBA" id="ARBA00004906"/>
    </source>
</evidence>
<dbReference type="SUPFAM" id="SSF57850">
    <property type="entry name" value="RING/U-box"/>
    <property type="match status" value="1"/>
</dbReference>
<name>A0A1U7ZTC2_NELNU</name>
<dbReference type="InterPro" id="IPR008271">
    <property type="entry name" value="Ser/Thr_kinase_AS"/>
</dbReference>
<keyword evidence="9 10" id="KW-0067">ATP-binding</keyword>
<dbReference type="Proteomes" id="UP000189703">
    <property type="component" value="Unplaced"/>
</dbReference>
<evidence type="ECO:0000256" key="7">
    <source>
        <dbReference type="ARBA" id="ARBA00022777"/>
    </source>
</evidence>
<dbReference type="Gene3D" id="3.30.200.20">
    <property type="entry name" value="Phosphorylase Kinase, domain 1"/>
    <property type="match status" value="1"/>
</dbReference>
<feature type="domain" description="U-box" evidence="13">
    <location>
        <begin position="834"/>
        <end position="908"/>
    </location>
</feature>
<dbReference type="SMART" id="SM00220">
    <property type="entry name" value="S_TKc"/>
    <property type="match status" value="1"/>
</dbReference>
<dbReference type="KEGG" id="nnu:104596044"/>
<dbReference type="RefSeq" id="XP_010255339.1">
    <property type="nucleotide sequence ID" value="XM_010257037.2"/>
</dbReference>
<dbReference type="InterPro" id="IPR017441">
    <property type="entry name" value="Protein_kinase_ATP_BS"/>
</dbReference>
<dbReference type="RefSeq" id="XP_010255336.1">
    <property type="nucleotide sequence ID" value="XM_010257034.2"/>
</dbReference>
<evidence type="ECO:0000256" key="6">
    <source>
        <dbReference type="ARBA" id="ARBA00022741"/>
    </source>
</evidence>
<dbReference type="PROSITE" id="PS50011">
    <property type="entry name" value="PROTEIN_KINASE_DOM"/>
    <property type="match status" value="1"/>
</dbReference>
<evidence type="ECO:0000256" key="8">
    <source>
        <dbReference type="ARBA" id="ARBA00022786"/>
    </source>
</evidence>
<comment type="pathway">
    <text evidence="2">Protein modification; protein ubiquitination.</text>
</comment>
<proteinExistence type="predicted"/>
<dbReference type="GO" id="GO:0004674">
    <property type="term" value="F:protein serine/threonine kinase activity"/>
    <property type="evidence" value="ECO:0007669"/>
    <property type="project" value="UniProtKB-KW"/>
</dbReference>
<dbReference type="eggNOG" id="ENOG502QQ1P">
    <property type="taxonomic scope" value="Eukaryota"/>
</dbReference>
<dbReference type="InterPro" id="IPR051348">
    <property type="entry name" value="U-box_ubiquitin_ligases"/>
</dbReference>